<keyword evidence="2" id="KW-0067">ATP-binding</keyword>
<feature type="domain" description="Protein kinase" evidence="3">
    <location>
        <begin position="1"/>
        <end position="183"/>
    </location>
</feature>
<accession>A0AA35TQ32</accession>
<evidence type="ECO:0000256" key="1">
    <source>
        <dbReference type="ARBA" id="ARBA00022741"/>
    </source>
</evidence>
<keyword evidence="4" id="KW-0675">Receptor</keyword>
<organism evidence="4 5">
    <name type="scientific">Geodia barretti</name>
    <name type="common">Barrett's horny sponge</name>
    <dbReference type="NCBI Taxonomy" id="519541"/>
    <lineage>
        <taxon>Eukaryota</taxon>
        <taxon>Metazoa</taxon>
        <taxon>Porifera</taxon>
        <taxon>Demospongiae</taxon>
        <taxon>Heteroscleromorpha</taxon>
        <taxon>Tetractinellida</taxon>
        <taxon>Astrophorina</taxon>
        <taxon>Geodiidae</taxon>
        <taxon>Geodia</taxon>
    </lineage>
</organism>
<dbReference type="InterPro" id="IPR011009">
    <property type="entry name" value="Kinase-like_dom_sf"/>
</dbReference>
<dbReference type="InterPro" id="IPR000719">
    <property type="entry name" value="Prot_kinase_dom"/>
</dbReference>
<dbReference type="AlphaFoldDB" id="A0AA35TQ32"/>
<dbReference type="Pfam" id="PF00069">
    <property type="entry name" value="Pkinase"/>
    <property type="match status" value="1"/>
</dbReference>
<dbReference type="SMART" id="SM00220">
    <property type="entry name" value="S_TKc"/>
    <property type="match status" value="1"/>
</dbReference>
<dbReference type="Proteomes" id="UP001174909">
    <property type="component" value="Unassembled WGS sequence"/>
</dbReference>
<name>A0AA35TQ32_GEOBA</name>
<reference evidence="4" key="1">
    <citation type="submission" date="2023-03" db="EMBL/GenBank/DDBJ databases">
        <authorList>
            <person name="Steffen K."/>
            <person name="Cardenas P."/>
        </authorList>
    </citation>
    <scope>NUCLEOTIDE SEQUENCE</scope>
</reference>
<keyword evidence="1" id="KW-0547">Nucleotide-binding</keyword>
<dbReference type="GO" id="GO:0005524">
    <property type="term" value="F:ATP binding"/>
    <property type="evidence" value="ECO:0007669"/>
    <property type="project" value="UniProtKB-KW"/>
</dbReference>
<sequence>MKCSILCDVADGLAYLHGRSPPIIHRDLTAQNIVLNAELQAKLVDLGLSRIEPLMTAASRMTMPPGTLVYFPPENARGILHDPSVDIFSFGVVTIFTIGETFPCDLQEPNYFDEETGVLVARTELQRRSEYMQYVRVQLRACDQLREDQPLILLIQQCLHNLPAKRPSIREVLRLLGEAKADIKDNQEIERSQMEQALRSELPKEKLQPETTIIPNLENLMELL</sequence>
<comment type="caution">
    <text evidence="4">The sequence shown here is derived from an EMBL/GenBank/DDBJ whole genome shotgun (WGS) entry which is preliminary data.</text>
</comment>
<dbReference type="GO" id="GO:0005886">
    <property type="term" value="C:plasma membrane"/>
    <property type="evidence" value="ECO:0007669"/>
    <property type="project" value="TreeGrafter"/>
</dbReference>
<keyword evidence="4" id="KW-0418">Kinase</keyword>
<keyword evidence="4" id="KW-0808">Transferase</keyword>
<evidence type="ECO:0000313" key="4">
    <source>
        <dbReference type="EMBL" id="CAI8051067.1"/>
    </source>
</evidence>
<dbReference type="SUPFAM" id="SSF56112">
    <property type="entry name" value="Protein kinase-like (PK-like)"/>
    <property type="match status" value="1"/>
</dbReference>
<evidence type="ECO:0000256" key="2">
    <source>
        <dbReference type="ARBA" id="ARBA00022840"/>
    </source>
</evidence>
<evidence type="ECO:0000313" key="5">
    <source>
        <dbReference type="Proteomes" id="UP001174909"/>
    </source>
</evidence>
<dbReference type="Gene3D" id="1.10.510.10">
    <property type="entry name" value="Transferase(Phosphotransferase) domain 1"/>
    <property type="match status" value="1"/>
</dbReference>
<dbReference type="EMBL" id="CASHTH010003901">
    <property type="protein sequence ID" value="CAI8051067.1"/>
    <property type="molecule type" value="Genomic_DNA"/>
</dbReference>
<dbReference type="PROSITE" id="PS00109">
    <property type="entry name" value="PROTEIN_KINASE_TYR"/>
    <property type="match status" value="1"/>
</dbReference>
<dbReference type="PROSITE" id="PS50011">
    <property type="entry name" value="PROTEIN_KINASE_DOM"/>
    <property type="match status" value="1"/>
</dbReference>
<dbReference type="GO" id="GO:0004672">
    <property type="term" value="F:protein kinase activity"/>
    <property type="evidence" value="ECO:0007669"/>
    <property type="project" value="InterPro"/>
</dbReference>
<keyword evidence="5" id="KW-1185">Reference proteome</keyword>
<proteinExistence type="predicted"/>
<dbReference type="PANTHER" id="PTHR27001:SF931">
    <property type="entry name" value="OS11G0664100 PROTEIN"/>
    <property type="match status" value="1"/>
</dbReference>
<gene>
    <name evidence="4" type="ORF">GBAR_LOCUS27994</name>
</gene>
<evidence type="ECO:0000259" key="3">
    <source>
        <dbReference type="PROSITE" id="PS50011"/>
    </source>
</evidence>
<protein>
    <submittedName>
        <fullName evidence="4">MDIS1-interacting receptor like kinase 1</fullName>
    </submittedName>
</protein>
<dbReference type="InterPro" id="IPR008266">
    <property type="entry name" value="Tyr_kinase_AS"/>
</dbReference>
<dbReference type="PANTHER" id="PTHR27001">
    <property type="entry name" value="OS01G0253100 PROTEIN"/>
    <property type="match status" value="1"/>
</dbReference>